<dbReference type="GO" id="GO:0035731">
    <property type="term" value="F:dinitrosyl-iron complex binding"/>
    <property type="evidence" value="ECO:0007669"/>
    <property type="project" value="UniProtKB-UniRule"/>
</dbReference>
<evidence type="ECO:0000256" key="12">
    <source>
        <dbReference type="HAMAP-Rule" id="MF_01479"/>
    </source>
</evidence>
<keyword evidence="11 12" id="KW-0804">Transcription</keyword>
<comment type="PTM">
    <text evidence="12">The Fe-S cluster can be nitrosylated by nitric oxide (NO).</text>
</comment>
<keyword evidence="5 12" id="KW-0479">Metal-binding</keyword>
<dbReference type="GO" id="GO:0005737">
    <property type="term" value="C:cytoplasm"/>
    <property type="evidence" value="ECO:0007669"/>
    <property type="project" value="UniProtKB-SubCell"/>
</dbReference>
<comment type="similarity">
    <text evidence="2 12">Belongs to the WhiB family.</text>
</comment>
<feature type="binding site" evidence="12">
    <location>
        <position position="53"/>
    </location>
    <ligand>
        <name>[4Fe-4S] cluster</name>
        <dbReference type="ChEBI" id="CHEBI:49883"/>
    </ligand>
</feature>
<dbReference type="EMBL" id="CP008947">
    <property type="protein sequence ID" value="AII06238.1"/>
    <property type="molecule type" value="Genomic_DNA"/>
</dbReference>
<evidence type="ECO:0000256" key="8">
    <source>
        <dbReference type="ARBA" id="ARBA00023015"/>
    </source>
</evidence>
<evidence type="ECO:0000256" key="10">
    <source>
        <dbReference type="ARBA" id="ARBA00023157"/>
    </source>
</evidence>
<evidence type="ECO:0000256" key="7">
    <source>
        <dbReference type="ARBA" id="ARBA00023014"/>
    </source>
</evidence>
<name>A0A076ELV5_RHOOP</name>
<comment type="function">
    <text evidence="12">Acts as a transcriptional regulator. Probably redox-responsive. The apo- but not holo-form probably binds DNA.</text>
</comment>
<dbReference type="Pfam" id="PF02467">
    <property type="entry name" value="Whib"/>
    <property type="match status" value="1"/>
</dbReference>
<evidence type="ECO:0000256" key="4">
    <source>
        <dbReference type="ARBA" id="ARBA00022490"/>
    </source>
</evidence>
<dbReference type="RefSeq" id="WP_037230580.1">
    <property type="nucleotide sequence ID" value="NZ_CP008947.1"/>
</dbReference>
<keyword evidence="8 12" id="KW-0805">Transcription regulation</keyword>
<sequence length="97" mass="10827">MPSSTRLPSPNTEAWDWQIHALCRGVESSVFFHPDGERGYARSNRERRAKAICRRCPVLVECRDHALSVTEPFGIWGGLTASERRSITQDGEGTVAV</sequence>
<keyword evidence="9 12" id="KW-0238">DNA-binding</keyword>
<evidence type="ECO:0000256" key="2">
    <source>
        <dbReference type="ARBA" id="ARBA00006597"/>
    </source>
</evidence>
<dbReference type="GO" id="GO:0051539">
    <property type="term" value="F:4 iron, 4 sulfur cluster binding"/>
    <property type="evidence" value="ECO:0007669"/>
    <property type="project" value="UniProtKB-UniRule"/>
</dbReference>
<feature type="binding site" evidence="12">
    <location>
        <position position="56"/>
    </location>
    <ligand>
        <name>[4Fe-4S] cluster</name>
        <dbReference type="ChEBI" id="CHEBI:49883"/>
    </ligand>
</feature>
<evidence type="ECO:0000313" key="15">
    <source>
        <dbReference type="Proteomes" id="UP000028488"/>
    </source>
</evidence>
<keyword evidence="7 12" id="KW-0411">Iron-sulfur</keyword>
<accession>A0A076ELV5</accession>
<dbReference type="AlphaFoldDB" id="A0A076ELV5"/>
<evidence type="ECO:0000256" key="6">
    <source>
        <dbReference type="ARBA" id="ARBA00023004"/>
    </source>
</evidence>
<dbReference type="PANTHER" id="PTHR38839">
    <property type="entry name" value="TRANSCRIPTIONAL REGULATOR WHID-RELATED"/>
    <property type="match status" value="1"/>
</dbReference>
<reference evidence="14 15" key="1">
    <citation type="submission" date="2014-07" db="EMBL/GenBank/DDBJ databases">
        <title>Genome Sequence of Rhodococcus opacus Strain R7, a Biodegrader of Mono- and Polycyclic Aromatic Hydrocarbons.</title>
        <authorList>
            <person name="Di Gennaro P."/>
            <person name="Zampolli J."/>
            <person name="Presti I."/>
            <person name="Cappelletti M."/>
            <person name="D'Ursi P."/>
            <person name="Orro A."/>
            <person name="Mezzelani A."/>
            <person name="Milanesi L."/>
        </authorList>
    </citation>
    <scope>NUCLEOTIDE SEQUENCE [LARGE SCALE GENOMIC DNA]</scope>
    <source>
        <strain evidence="14 15">R7</strain>
    </source>
</reference>
<evidence type="ECO:0000256" key="9">
    <source>
        <dbReference type="ARBA" id="ARBA00023125"/>
    </source>
</evidence>
<evidence type="ECO:0000259" key="13">
    <source>
        <dbReference type="PROSITE" id="PS51674"/>
    </source>
</evidence>
<comment type="PTM">
    <text evidence="12">Upon Fe-S cluster removal intramolecular disulfide bonds are formed.</text>
</comment>
<dbReference type="PANTHER" id="PTHR38839:SF5">
    <property type="entry name" value="TRANSCRIPTIONAL REGULATOR WHID"/>
    <property type="match status" value="1"/>
</dbReference>
<keyword evidence="4 12" id="KW-0963">Cytoplasm</keyword>
<keyword evidence="6 12" id="KW-0408">Iron</keyword>
<comment type="cofactor">
    <cofactor evidence="12">
        <name>[4Fe-4S] cluster</name>
        <dbReference type="ChEBI" id="CHEBI:49883"/>
    </cofactor>
    <text evidence="12">Binds 1 [4Fe-4S] cluster per subunit. Following nitrosylation of the [4Fe-4S] cluster binds 1 [4Fe-8(NO)] cluster per subunit.</text>
</comment>
<gene>
    <name evidence="12" type="primary">whiB</name>
    <name evidence="14" type="ORF">EP51_17145</name>
</gene>
<evidence type="ECO:0000313" key="14">
    <source>
        <dbReference type="EMBL" id="AII06238.1"/>
    </source>
</evidence>
<organism evidence="14 15">
    <name type="scientific">Rhodococcus opacus</name>
    <name type="common">Nocardia opaca</name>
    <dbReference type="NCBI Taxonomy" id="37919"/>
    <lineage>
        <taxon>Bacteria</taxon>
        <taxon>Bacillati</taxon>
        <taxon>Actinomycetota</taxon>
        <taxon>Actinomycetes</taxon>
        <taxon>Mycobacteriales</taxon>
        <taxon>Nocardiaceae</taxon>
        <taxon>Rhodococcus</taxon>
    </lineage>
</organism>
<dbReference type="GO" id="GO:0047134">
    <property type="term" value="F:protein-disulfide reductase [NAD(P)H] activity"/>
    <property type="evidence" value="ECO:0007669"/>
    <property type="project" value="TreeGrafter"/>
</dbReference>
<evidence type="ECO:0000256" key="3">
    <source>
        <dbReference type="ARBA" id="ARBA00022485"/>
    </source>
</evidence>
<dbReference type="InterPro" id="IPR003482">
    <property type="entry name" value="Whib"/>
</dbReference>
<dbReference type="Proteomes" id="UP000028488">
    <property type="component" value="Chromosome"/>
</dbReference>
<dbReference type="HAMAP" id="MF_01479">
    <property type="entry name" value="WhiB"/>
    <property type="match status" value="1"/>
</dbReference>
<feature type="binding site" evidence="12">
    <location>
        <position position="23"/>
    </location>
    <ligand>
        <name>[4Fe-4S] cluster</name>
        <dbReference type="ChEBI" id="CHEBI:49883"/>
    </ligand>
</feature>
<dbReference type="eggNOG" id="ENOG5032S23">
    <property type="taxonomic scope" value="Bacteria"/>
</dbReference>
<dbReference type="GO" id="GO:0045454">
    <property type="term" value="P:cell redox homeostasis"/>
    <property type="evidence" value="ECO:0007669"/>
    <property type="project" value="TreeGrafter"/>
</dbReference>
<dbReference type="PROSITE" id="PS51674">
    <property type="entry name" value="4FE4S_WBL"/>
    <property type="match status" value="1"/>
</dbReference>
<dbReference type="InterPro" id="IPR034768">
    <property type="entry name" value="4FE4S_WBL"/>
</dbReference>
<dbReference type="GO" id="GO:0046872">
    <property type="term" value="F:metal ion binding"/>
    <property type="evidence" value="ECO:0007669"/>
    <property type="project" value="UniProtKB-KW"/>
</dbReference>
<keyword evidence="3 12" id="KW-0004">4Fe-4S</keyword>
<evidence type="ECO:0000256" key="1">
    <source>
        <dbReference type="ARBA" id="ARBA00004496"/>
    </source>
</evidence>
<keyword evidence="10 12" id="KW-1015">Disulfide bond</keyword>
<evidence type="ECO:0000256" key="5">
    <source>
        <dbReference type="ARBA" id="ARBA00022723"/>
    </source>
</evidence>
<dbReference type="GO" id="GO:0045892">
    <property type="term" value="P:negative regulation of DNA-templated transcription"/>
    <property type="evidence" value="ECO:0007669"/>
    <property type="project" value="TreeGrafter"/>
</dbReference>
<comment type="subcellular location">
    <subcellularLocation>
        <location evidence="1 12">Cytoplasm</location>
    </subcellularLocation>
</comment>
<evidence type="ECO:0000256" key="11">
    <source>
        <dbReference type="ARBA" id="ARBA00023163"/>
    </source>
</evidence>
<feature type="binding site" evidence="12">
    <location>
        <position position="62"/>
    </location>
    <ligand>
        <name>[4Fe-4S] cluster</name>
        <dbReference type="ChEBI" id="CHEBI:49883"/>
    </ligand>
</feature>
<dbReference type="GO" id="GO:0003677">
    <property type="term" value="F:DNA binding"/>
    <property type="evidence" value="ECO:0007669"/>
    <property type="project" value="UniProtKB-UniRule"/>
</dbReference>
<proteinExistence type="inferred from homology"/>
<protein>
    <recommendedName>
        <fullName evidence="12">Transcriptional regulator WhiB</fullName>
    </recommendedName>
</protein>
<feature type="domain" description="4Fe-4S Wbl-type" evidence="13">
    <location>
        <begin position="22"/>
        <end position="86"/>
    </location>
</feature>